<evidence type="ECO:0000256" key="2">
    <source>
        <dbReference type="ARBA" id="ARBA00012937"/>
    </source>
</evidence>
<sequence length="475" mass="52973">MFQNVQQIQDFIRQNGIAFLDFKMIDLRGRWKHLSIPAARFNEDIMTHGIGFDGSNYGYAQVERSDMVFLPDITTAVVDPFVKAPTLTMIGDVMVIDHPANRPFDQYPRNVAKSAIAHMQALGVADEMIIGPEYEFHVFDGMTRTLRPDAVGYRLQCSESVWSAGEFPNNGFHTGPHDGYHADLPGDRTFDLRNQICLELAKWGVDVKYHHHEVGGSGQLEIEVELGEMTRLADATMAAKYVIRNTAAANGMTATLMPKPIYGEAGNGMHVHMLLRKNGQPVFYDPNGYGQLSRTAMHFIGGLLTHARSLCAITNPSTNSYKRLIPGFEAPVTIGYAMANRSAVVRIPAYVKSPDKKRFELRNPDAMCNPYFAYAAILMAGLDGIEHEIDPAGRGWGPFDFNLFDLPADERKRLGHLPASLDEALDALEADHDYLTRGGVFPMPLLETLVKTLRADAQEISRIPHPAEFDRYFDL</sequence>
<keyword evidence="5" id="KW-0067">ATP-binding</keyword>
<dbReference type="Pfam" id="PF03951">
    <property type="entry name" value="Gln-synt_N"/>
    <property type="match status" value="1"/>
</dbReference>
<evidence type="ECO:0000256" key="5">
    <source>
        <dbReference type="ARBA" id="ARBA00022840"/>
    </source>
</evidence>
<evidence type="ECO:0000256" key="1">
    <source>
        <dbReference type="ARBA" id="ARBA00009897"/>
    </source>
</evidence>
<dbReference type="InterPro" id="IPR004809">
    <property type="entry name" value="Gln_synth_I"/>
</dbReference>
<dbReference type="InterPro" id="IPR036651">
    <property type="entry name" value="Gln_synt_N_sf"/>
</dbReference>
<evidence type="ECO:0000256" key="8">
    <source>
        <dbReference type="RuleBase" id="RU000384"/>
    </source>
</evidence>
<dbReference type="EC" id="6.3.1.2" evidence="2"/>
<dbReference type="Proteomes" id="UP001491552">
    <property type="component" value="Unassembled WGS sequence"/>
</dbReference>
<dbReference type="RefSeq" id="WP_349136580.1">
    <property type="nucleotide sequence ID" value="NZ_JBBMFF010000248.1"/>
</dbReference>
<dbReference type="InterPro" id="IPR008146">
    <property type="entry name" value="Gln_synth_cat_dom"/>
</dbReference>
<dbReference type="Gene3D" id="3.30.590.10">
    <property type="entry name" value="Glutamine synthetase/guanido kinase, catalytic domain"/>
    <property type="match status" value="1"/>
</dbReference>
<dbReference type="EMBL" id="JBBMFF010000248">
    <property type="protein sequence ID" value="MEQ2511877.1"/>
    <property type="molecule type" value="Genomic_DNA"/>
</dbReference>
<evidence type="ECO:0000256" key="4">
    <source>
        <dbReference type="ARBA" id="ARBA00022741"/>
    </source>
</evidence>
<dbReference type="NCBIfam" id="TIGR00653">
    <property type="entry name" value="GlnA"/>
    <property type="match status" value="1"/>
</dbReference>
<evidence type="ECO:0000256" key="6">
    <source>
        <dbReference type="ARBA" id="ARBA00030136"/>
    </source>
</evidence>
<proteinExistence type="inferred from homology"/>
<name>A0ABV1G928_9FIRM</name>
<dbReference type="InterPro" id="IPR014746">
    <property type="entry name" value="Gln_synth/guanido_kin_cat_dom"/>
</dbReference>
<dbReference type="PROSITE" id="PS51986">
    <property type="entry name" value="GS_BETA_GRASP"/>
    <property type="match status" value="1"/>
</dbReference>
<dbReference type="SUPFAM" id="SSF55931">
    <property type="entry name" value="Glutamine synthetase/guanido kinase"/>
    <property type="match status" value="1"/>
</dbReference>
<feature type="domain" description="GS beta-grasp" evidence="9">
    <location>
        <begin position="15"/>
        <end position="102"/>
    </location>
</feature>
<dbReference type="InterPro" id="IPR008147">
    <property type="entry name" value="Gln_synt_N"/>
</dbReference>
<dbReference type="SMART" id="SM01230">
    <property type="entry name" value="Gln-synt_C"/>
    <property type="match status" value="1"/>
</dbReference>
<evidence type="ECO:0000313" key="12">
    <source>
        <dbReference type="Proteomes" id="UP001491552"/>
    </source>
</evidence>
<dbReference type="PROSITE" id="PS51987">
    <property type="entry name" value="GS_CATALYTIC"/>
    <property type="match status" value="1"/>
</dbReference>
<reference evidence="11 12" key="1">
    <citation type="submission" date="2024-03" db="EMBL/GenBank/DDBJ databases">
        <title>Human intestinal bacterial collection.</title>
        <authorList>
            <person name="Pauvert C."/>
            <person name="Hitch T.C.A."/>
            <person name="Clavel T."/>
        </authorList>
    </citation>
    <scope>NUCLEOTIDE SEQUENCE [LARGE SCALE GENOMIC DNA]</scope>
    <source>
        <strain evidence="11 12">CLA-AA-H192</strain>
    </source>
</reference>
<evidence type="ECO:0000313" key="11">
    <source>
        <dbReference type="EMBL" id="MEQ2511877.1"/>
    </source>
</evidence>
<gene>
    <name evidence="11" type="primary">glnA</name>
    <name evidence="11" type="ORF">WMO66_11590</name>
</gene>
<evidence type="ECO:0000259" key="9">
    <source>
        <dbReference type="PROSITE" id="PS51986"/>
    </source>
</evidence>
<evidence type="ECO:0000259" key="10">
    <source>
        <dbReference type="PROSITE" id="PS51987"/>
    </source>
</evidence>
<comment type="similarity">
    <text evidence="1 7 8">Belongs to the glutamine synthetase family.</text>
</comment>
<accession>A0ABV1G928</accession>
<protein>
    <recommendedName>
        <fullName evidence="2">glutamine synthetase</fullName>
        <ecNumber evidence="2">6.3.1.2</ecNumber>
    </recommendedName>
    <alternativeName>
        <fullName evidence="6">Glutamine synthetase I alpha</fullName>
    </alternativeName>
</protein>
<dbReference type="PANTHER" id="PTHR43407:SF1">
    <property type="entry name" value="LENGSIN"/>
    <property type="match status" value="1"/>
</dbReference>
<feature type="domain" description="GS catalytic" evidence="10">
    <location>
        <begin position="108"/>
        <end position="475"/>
    </location>
</feature>
<keyword evidence="4" id="KW-0547">Nucleotide-binding</keyword>
<keyword evidence="3 11" id="KW-0436">Ligase</keyword>
<evidence type="ECO:0000256" key="3">
    <source>
        <dbReference type="ARBA" id="ARBA00022598"/>
    </source>
</evidence>
<evidence type="ECO:0000256" key="7">
    <source>
        <dbReference type="PROSITE-ProRule" id="PRU01330"/>
    </source>
</evidence>
<dbReference type="SUPFAM" id="SSF54368">
    <property type="entry name" value="Glutamine synthetase, N-terminal domain"/>
    <property type="match status" value="1"/>
</dbReference>
<dbReference type="GO" id="GO:0004356">
    <property type="term" value="F:glutamine synthetase activity"/>
    <property type="evidence" value="ECO:0007669"/>
    <property type="project" value="UniProtKB-EC"/>
</dbReference>
<dbReference type="Gene3D" id="3.10.20.70">
    <property type="entry name" value="Glutamine synthetase, N-terminal domain"/>
    <property type="match status" value="1"/>
</dbReference>
<keyword evidence="12" id="KW-1185">Reference proteome</keyword>
<organism evidence="11 12">
    <name type="scientific">Faecousia intestinalis</name>
    <dbReference type="NCBI Taxonomy" id="3133167"/>
    <lineage>
        <taxon>Bacteria</taxon>
        <taxon>Bacillati</taxon>
        <taxon>Bacillota</taxon>
        <taxon>Clostridia</taxon>
        <taxon>Eubacteriales</taxon>
        <taxon>Oscillospiraceae</taxon>
        <taxon>Faecousia</taxon>
    </lineage>
</organism>
<dbReference type="PANTHER" id="PTHR43407">
    <property type="entry name" value="GLUTAMINE SYNTHETASE"/>
    <property type="match status" value="1"/>
</dbReference>
<comment type="caution">
    <text evidence="11">The sequence shown here is derived from an EMBL/GenBank/DDBJ whole genome shotgun (WGS) entry which is preliminary data.</text>
</comment>
<dbReference type="Pfam" id="PF00120">
    <property type="entry name" value="Gln-synt_C"/>
    <property type="match status" value="1"/>
</dbReference>